<accession>A0A1H2W8I4</accession>
<sequence>MAETHELRLKIDAGAAKNGAREFTGAIATIKKAVRDLERDTTGAFTKLKNIRPEYDVTPLTRARTETEKLSTASDKAAATIQRTALASASALRTSEQAAQRLALRMDDLGDARGIAQIDAALTRMQSNLVNATSTLDVRSAKSQFDDLRSSLLQNTVAAEHLRGEQAQLARQTEEAARAASTKAESLDRLRAKYNPLYSASKQYENALEEIALAEREGAISAQLAGDARQRAAQQLAGNTAAVDKHTASMKRSASTTQQGIMVGHQVSDVLVQAQMGFASVGQISLMQGSQLASQFAALKASGGSVFRTLLSGFTSLLSPLTLLTVGAVAVGTAIAKWFFAAGEETKSFSDALSDANSRISDLQRATSNMSGGNIRQLRREYGALNSELDAHLERLHKVAELNAATANSDMVASLRDALTSDGNLFTTDIDAIRRAFDTTNDRARIFLELMRGVESARTFEQQAEAVSKLRKAVEDTTGGLDRAEGGARGVLAQLVQAEDAALRLLAANNGNTDATRSSSSAASTLSAELGAAADAAADLLANLGSVPSALSTLQGSVTGQLASIAATNRSLELQISEGLSAAAANRTVQLQDMVNAAQSGGGVSFDQIANASAEIAALEAAAKQQSALQKQLRDQNKPDRKGGGGRIEALGDESRQLEKLSKQVNDRIFKLGQENAALDLLATGQATTRESAELMAAAMSLGGGAIDGQTSAMIRQFEAAQVLNEELRRLARDPVKDWIASVPSWTEAGQKIETQVFGSLSDAIANFAMTGKMDFEALGQSILSTATRIIADMAVKELIGMLGGNVAGGGGGGFNFGALIGSFFAAEGGLTSSPVAVNTGPMVSPAAFRHAPHFSEGTSNTSGIPAVLHPNEAVIPLSKGRKIPVEMAGGTSGGGTVINQPQTFNIQTKDADSFRRSQKQIAADAARSGRRAASQID</sequence>
<dbReference type="PANTHER" id="PTHR18937">
    <property type="entry name" value="STRUCTURAL MAINTENANCE OF CHROMOSOMES SMC FAMILY MEMBER"/>
    <property type="match status" value="1"/>
</dbReference>
<organism evidence="3 4">
    <name type="scientific">Ruegeria halocynthiae</name>
    <dbReference type="NCBI Taxonomy" id="985054"/>
    <lineage>
        <taxon>Bacteria</taxon>
        <taxon>Pseudomonadati</taxon>
        <taxon>Pseudomonadota</taxon>
        <taxon>Alphaproteobacteria</taxon>
        <taxon>Rhodobacterales</taxon>
        <taxon>Roseobacteraceae</taxon>
        <taxon>Ruegeria</taxon>
    </lineage>
</organism>
<dbReference type="AlphaFoldDB" id="A0A1H2W8I4"/>
<evidence type="ECO:0000256" key="1">
    <source>
        <dbReference type="SAM" id="MobiDB-lite"/>
    </source>
</evidence>
<dbReference type="Pfam" id="PF09718">
    <property type="entry name" value="Tape_meas_lam_C"/>
    <property type="match status" value="1"/>
</dbReference>
<proteinExistence type="predicted"/>
<evidence type="ECO:0000313" key="3">
    <source>
        <dbReference type="EMBL" id="SDW76983.1"/>
    </source>
</evidence>
<dbReference type="EMBL" id="FNNP01000001">
    <property type="protein sequence ID" value="SDW76983.1"/>
    <property type="molecule type" value="Genomic_DNA"/>
</dbReference>
<evidence type="ECO:0000259" key="2">
    <source>
        <dbReference type="Pfam" id="PF09718"/>
    </source>
</evidence>
<feature type="region of interest" description="Disordered" evidence="1">
    <location>
        <begin position="629"/>
        <end position="653"/>
    </location>
</feature>
<dbReference type="RefSeq" id="WP_074736018.1">
    <property type="nucleotide sequence ID" value="NZ_FNNP01000001.1"/>
</dbReference>
<dbReference type="OrthoDB" id="7710249at2"/>
<dbReference type="STRING" id="985054.SAMN05444358_1011710"/>
<protein>
    <submittedName>
        <fullName evidence="3">Phage tail tape measure protein, lambda family</fullName>
    </submittedName>
</protein>
<reference evidence="4" key="1">
    <citation type="submission" date="2016-10" db="EMBL/GenBank/DDBJ databases">
        <authorList>
            <person name="Varghese N."/>
            <person name="Submissions S."/>
        </authorList>
    </citation>
    <scope>NUCLEOTIDE SEQUENCE [LARGE SCALE GENOMIC DNA]</scope>
    <source>
        <strain evidence="4">DSM 27839</strain>
    </source>
</reference>
<feature type="compositionally biased region" description="Basic and acidic residues" evidence="1">
    <location>
        <begin position="632"/>
        <end position="643"/>
    </location>
</feature>
<keyword evidence="4" id="KW-1185">Reference proteome</keyword>
<feature type="region of interest" description="Disordered" evidence="1">
    <location>
        <begin position="912"/>
        <end position="938"/>
    </location>
</feature>
<dbReference type="Proteomes" id="UP000183400">
    <property type="component" value="Unassembled WGS sequence"/>
</dbReference>
<name>A0A1H2W8I4_9RHOB</name>
<evidence type="ECO:0000313" key="4">
    <source>
        <dbReference type="Proteomes" id="UP000183400"/>
    </source>
</evidence>
<feature type="domain" description="Bacteriophage tail tape measure C-terminal" evidence="2">
    <location>
        <begin position="736"/>
        <end position="800"/>
    </location>
</feature>
<feature type="compositionally biased region" description="Low complexity" evidence="1">
    <location>
        <begin position="923"/>
        <end position="938"/>
    </location>
</feature>
<dbReference type="InterPro" id="IPR006431">
    <property type="entry name" value="Phage_tape_meas_C"/>
</dbReference>
<gene>
    <name evidence="3" type="ORF">SAMN05444358_1011710</name>
</gene>